<name>A0ABR1EX29_NECAM</name>
<gene>
    <name evidence="1" type="primary">Necator_chrX.g26591</name>
    <name evidence="1" type="ORF">RB195_026423</name>
</gene>
<reference evidence="1 2" key="1">
    <citation type="submission" date="2023-08" db="EMBL/GenBank/DDBJ databases">
        <title>A Necator americanus chromosomal reference genome.</title>
        <authorList>
            <person name="Ilik V."/>
            <person name="Petrzelkova K.J."/>
            <person name="Pardy F."/>
            <person name="Fuh T."/>
            <person name="Niatou-Singa F.S."/>
            <person name="Gouil Q."/>
            <person name="Baker L."/>
            <person name="Ritchie M.E."/>
            <person name="Jex A.R."/>
            <person name="Gazzola D."/>
            <person name="Li H."/>
            <person name="Toshio Fujiwara R."/>
            <person name="Zhan B."/>
            <person name="Aroian R.V."/>
            <person name="Pafco B."/>
            <person name="Schwarz E.M."/>
        </authorList>
    </citation>
    <scope>NUCLEOTIDE SEQUENCE [LARGE SCALE GENOMIC DNA]</scope>
    <source>
        <strain evidence="1 2">Aroian</strain>
        <tissue evidence="1">Whole animal</tissue>
    </source>
</reference>
<accession>A0ABR1EX29</accession>
<proteinExistence type="predicted"/>
<keyword evidence="2" id="KW-1185">Reference proteome</keyword>
<dbReference type="Proteomes" id="UP001303046">
    <property type="component" value="Unassembled WGS sequence"/>
</dbReference>
<protein>
    <submittedName>
        <fullName evidence="1">Uncharacterized protein</fullName>
    </submittedName>
</protein>
<sequence length="164" mass="18408">MRVPFTIPFFSSSRPRLYALPFDKKNSSFVTANSPFEYCRRRWPPGRTISGCDAPMKLAIILLIMISKTFSLWCVDGNDCDATCSFCEGAACLRVQRQHPTRGVTTAMTCLPHDSLVHAYHPEGCRTELATGENSNPANSSELVEQDDLPLSLTYDQRREDDLL</sequence>
<comment type="caution">
    <text evidence="1">The sequence shown here is derived from an EMBL/GenBank/DDBJ whole genome shotgun (WGS) entry which is preliminary data.</text>
</comment>
<evidence type="ECO:0000313" key="2">
    <source>
        <dbReference type="Proteomes" id="UP001303046"/>
    </source>
</evidence>
<evidence type="ECO:0000313" key="1">
    <source>
        <dbReference type="EMBL" id="KAK6767143.1"/>
    </source>
</evidence>
<dbReference type="EMBL" id="JAVFWL010000006">
    <property type="protein sequence ID" value="KAK6767143.1"/>
    <property type="molecule type" value="Genomic_DNA"/>
</dbReference>
<organism evidence="1 2">
    <name type="scientific">Necator americanus</name>
    <name type="common">Human hookworm</name>
    <dbReference type="NCBI Taxonomy" id="51031"/>
    <lineage>
        <taxon>Eukaryota</taxon>
        <taxon>Metazoa</taxon>
        <taxon>Ecdysozoa</taxon>
        <taxon>Nematoda</taxon>
        <taxon>Chromadorea</taxon>
        <taxon>Rhabditida</taxon>
        <taxon>Rhabditina</taxon>
        <taxon>Rhabditomorpha</taxon>
        <taxon>Strongyloidea</taxon>
        <taxon>Ancylostomatidae</taxon>
        <taxon>Bunostominae</taxon>
        <taxon>Necator</taxon>
    </lineage>
</organism>